<organism evidence="3 4">
    <name type="scientific">Sphingobium lignivorans</name>
    <dbReference type="NCBI Taxonomy" id="2735886"/>
    <lineage>
        <taxon>Bacteria</taxon>
        <taxon>Pseudomonadati</taxon>
        <taxon>Pseudomonadota</taxon>
        <taxon>Alphaproteobacteria</taxon>
        <taxon>Sphingomonadales</taxon>
        <taxon>Sphingomonadaceae</taxon>
        <taxon>Sphingobium</taxon>
    </lineage>
</organism>
<evidence type="ECO:0000259" key="2">
    <source>
        <dbReference type="Pfam" id="PF13462"/>
    </source>
</evidence>
<protein>
    <submittedName>
        <fullName evidence="3">Protein-disulfide isomerase</fullName>
    </submittedName>
</protein>
<name>A0ABR6NIS0_9SPHN</name>
<dbReference type="SUPFAM" id="SSF52833">
    <property type="entry name" value="Thioredoxin-like"/>
    <property type="match status" value="1"/>
</dbReference>
<evidence type="ECO:0000256" key="1">
    <source>
        <dbReference type="SAM" id="SignalP"/>
    </source>
</evidence>
<evidence type="ECO:0000313" key="4">
    <source>
        <dbReference type="Proteomes" id="UP001138540"/>
    </source>
</evidence>
<dbReference type="Gene3D" id="1.10.40.110">
    <property type="match status" value="1"/>
</dbReference>
<dbReference type="Gene3D" id="3.40.30.10">
    <property type="entry name" value="Glutaredoxin"/>
    <property type="match status" value="1"/>
</dbReference>
<sequence length="236" mass="25638">MLRRFLSCLVLPFMLAAPAVAPAQQRAAATDWTSTVTIGSNGAFILGNPKAPNRLVEYLSYTCSHCAHFQAEGAPQLKAQWIRRGLLSLEFRNYVRDPFDLAAAMLARCGGAARFAGNHETLFAGFEDWMKRAQAYADAQKDAAPTEDRVEQITDIADKTGLIARLAPRGLAPAAQRQCLADKQALSQVLGLTASAWDSKEFSGTPFFILNGRPLADVHDWAGLRPLLPALPRSGN</sequence>
<keyword evidence="4" id="KW-1185">Reference proteome</keyword>
<dbReference type="GO" id="GO:0016853">
    <property type="term" value="F:isomerase activity"/>
    <property type="evidence" value="ECO:0007669"/>
    <property type="project" value="UniProtKB-KW"/>
</dbReference>
<feature type="domain" description="Thioredoxin-like fold" evidence="2">
    <location>
        <begin position="44"/>
        <end position="227"/>
    </location>
</feature>
<reference evidence="3 4" key="1">
    <citation type="submission" date="2020-08" db="EMBL/GenBank/DDBJ databases">
        <title>Exploring microbial biodiversity for novel pathways involved in the catabolism of aromatic compounds derived from lignin.</title>
        <authorList>
            <person name="Elkins J."/>
        </authorList>
    </citation>
    <scope>NUCLEOTIDE SEQUENCE [LARGE SCALE GENOMIC DNA]</scope>
    <source>
        <strain evidence="3 4">B1D3A</strain>
    </source>
</reference>
<dbReference type="InterPro" id="IPR012336">
    <property type="entry name" value="Thioredoxin-like_fold"/>
</dbReference>
<dbReference type="RefSeq" id="WP_184155524.1">
    <property type="nucleotide sequence ID" value="NZ_JACHKA010000001.1"/>
</dbReference>
<feature type="chain" id="PRO_5045164091" evidence="1">
    <location>
        <begin position="24"/>
        <end position="236"/>
    </location>
</feature>
<accession>A0ABR6NIS0</accession>
<dbReference type="Proteomes" id="UP001138540">
    <property type="component" value="Unassembled WGS sequence"/>
</dbReference>
<keyword evidence="3" id="KW-0413">Isomerase</keyword>
<gene>
    <name evidence="3" type="ORF">HNP60_003151</name>
</gene>
<keyword evidence="1" id="KW-0732">Signal</keyword>
<feature type="signal peptide" evidence="1">
    <location>
        <begin position="1"/>
        <end position="23"/>
    </location>
</feature>
<comment type="caution">
    <text evidence="3">The sequence shown here is derived from an EMBL/GenBank/DDBJ whole genome shotgun (WGS) entry which is preliminary data.</text>
</comment>
<dbReference type="EMBL" id="JACHKA010000001">
    <property type="protein sequence ID" value="MBB5987177.1"/>
    <property type="molecule type" value="Genomic_DNA"/>
</dbReference>
<evidence type="ECO:0000313" key="3">
    <source>
        <dbReference type="EMBL" id="MBB5987177.1"/>
    </source>
</evidence>
<proteinExistence type="predicted"/>
<dbReference type="Pfam" id="PF13462">
    <property type="entry name" value="Thioredoxin_4"/>
    <property type="match status" value="1"/>
</dbReference>
<dbReference type="InterPro" id="IPR036249">
    <property type="entry name" value="Thioredoxin-like_sf"/>
</dbReference>